<gene>
    <name evidence="1" type="ORF">D5018_04040</name>
</gene>
<evidence type="ECO:0000313" key="2">
    <source>
        <dbReference type="Proteomes" id="UP000281474"/>
    </source>
</evidence>
<dbReference type="Proteomes" id="UP000281474">
    <property type="component" value="Unassembled WGS sequence"/>
</dbReference>
<comment type="caution">
    <text evidence="1">The sequence shown here is derived from an EMBL/GenBank/DDBJ whole genome shotgun (WGS) entry which is preliminary data.</text>
</comment>
<proteinExistence type="predicted"/>
<dbReference type="EMBL" id="QZEI01000009">
    <property type="protein sequence ID" value="RLV61020.1"/>
    <property type="molecule type" value="Genomic_DNA"/>
</dbReference>
<evidence type="ECO:0000313" key="1">
    <source>
        <dbReference type="EMBL" id="RLV61020.1"/>
    </source>
</evidence>
<organism evidence="1 2">
    <name type="scientific">Parashewanella curva</name>
    <dbReference type="NCBI Taxonomy" id="2338552"/>
    <lineage>
        <taxon>Bacteria</taxon>
        <taxon>Pseudomonadati</taxon>
        <taxon>Pseudomonadota</taxon>
        <taxon>Gammaproteobacteria</taxon>
        <taxon>Alteromonadales</taxon>
        <taxon>Shewanellaceae</taxon>
        <taxon>Parashewanella</taxon>
    </lineage>
</organism>
<sequence length="65" mass="7266">MNKRQKINKKIAKRAKAKLNKVKCGGDNNTKKPRYISKAERAKLEAEQQAEISVASDGNPIEQEA</sequence>
<dbReference type="RefSeq" id="WP_121837720.1">
    <property type="nucleotide sequence ID" value="NZ_ML014758.1"/>
</dbReference>
<protein>
    <submittedName>
        <fullName evidence="1">DUF2986 domain-containing protein</fullName>
    </submittedName>
</protein>
<dbReference type="AlphaFoldDB" id="A0A3L8Q0P6"/>
<keyword evidence="2" id="KW-1185">Reference proteome</keyword>
<reference evidence="1 2" key="1">
    <citation type="submission" date="2018-09" db="EMBL/GenBank/DDBJ databases">
        <title>Phylogeny of the Shewanellaceae, and recommendation for two new genera, Pseudoshewanella and Parashewanella.</title>
        <authorList>
            <person name="Wang G."/>
        </authorList>
    </citation>
    <scope>NUCLEOTIDE SEQUENCE [LARGE SCALE GENOMIC DNA]</scope>
    <source>
        <strain evidence="1 2">C51</strain>
    </source>
</reference>
<dbReference type="InterPro" id="IPR021677">
    <property type="entry name" value="DUF2986"/>
</dbReference>
<name>A0A3L8Q0P6_9GAMM</name>
<dbReference type="OrthoDB" id="6272663at2"/>
<accession>A0A3L8Q0P6</accession>
<dbReference type="Pfam" id="PF11661">
    <property type="entry name" value="DUF2986"/>
    <property type="match status" value="1"/>
</dbReference>